<name>A0A2A5W7K8_9GAMM</name>
<proteinExistence type="predicted"/>
<dbReference type="Proteomes" id="UP000219329">
    <property type="component" value="Unassembled WGS sequence"/>
</dbReference>
<dbReference type="AlphaFoldDB" id="A0A2A5W7K8"/>
<sequence>MGKFIQMKVTSKHETTKSGMRVTAKIPVFLALCLFSAQIIAVQHSHNGDLAHDLECSICVKQNNESDYLSTEGHESKNIVFRTNKKNLIFELISADSITANSRSPPLS</sequence>
<gene>
    <name evidence="1" type="ORF">CNF02_12920</name>
</gene>
<reference evidence="1 2" key="1">
    <citation type="submission" date="2017-08" db="EMBL/GenBank/DDBJ databases">
        <title>Fine stratification of microbial communities through a metagenomic profile of the photic zone.</title>
        <authorList>
            <person name="Haro-Moreno J.M."/>
            <person name="Lopez-Perez M."/>
            <person name="De La Torre J."/>
            <person name="Picazo A."/>
            <person name="Camacho A."/>
            <person name="Rodriguez-Valera F."/>
        </authorList>
    </citation>
    <scope>NUCLEOTIDE SEQUENCE [LARGE SCALE GENOMIC DNA]</scope>
    <source>
        <strain evidence="1">MED-G28</strain>
    </source>
</reference>
<dbReference type="EMBL" id="NTJZ01000022">
    <property type="protein sequence ID" value="PDH32126.1"/>
    <property type="molecule type" value="Genomic_DNA"/>
</dbReference>
<evidence type="ECO:0000313" key="2">
    <source>
        <dbReference type="Proteomes" id="UP000219329"/>
    </source>
</evidence>
<evidence type="ECO:0000313" key="1">
    <source>
        <dbReference type="EMBL" id="PDH32126.1"/>
    </source>
</evidence>
<accession>A0A2A5W7K8</accession>
<comment type="caution">
    <text evidence="1">The sequence shown here is derived from an EMBL/GenBank/DDBJ whole genome shotgun (WGS) entry which is preliminary data.</text>
</comment>
<organism evidence="1 2">
    <name type="scientific">OM182 bacterium MED-G28</name>
    <dbReference type="NCBI Taxonomy" id="1986256"/>
    <lineage>
        <taxon>Bacteria</taxon>
        <taxon>Pseudomonadati</taxon>
        <taxon>Pseudomonadota</taxon>
        <taxon>Gammaproteobacteria</taxon>
        <taxon>OMG group</taxon>
        <taxon>OM182 clade</taxon>
    </lineage>
</organism>
<protein>
    <submittedName>
        <fullName evidence="1">Uncharacterized protein</fullName>
    </submittedName>
</protein>